<dbReference type="AlphaFoldDB" id="A0AAV5A5X8"/>
<reference evidence="1" key="1">
    <citation type="submission" date="2021-10" db="EMBL/GenBank/DDBJ databases">
        <title>De novo Genome Assembly of Clathrus columnatus (Basidiomycota, Fungi) Using Illumina and Nanopore Sequence Data.</title>
        <authorList>
            <person name="Ogiso-Tanaka E."/>
            <person name="Itagaki H."/>
            <person name="Hosoya T."/>
            <person name="Hosaka K."/>
        </authorList>
    </citation>
    <scope>NUCLEOTIDE SEQUENCE</scope>
    <source>
        <strain evidence="1">MO-923</strain>
    </source>
</reference>
<name>A0AAV5A5X8_9AGAM</name>
<evidence type="ECO:0000313" key="1">
    <source>
        <dbReference type="EMBL" id="GJJ08154.1"/>
    </source>
</evidence>
<dbReference type="EMBL" id="BPWL01000003">
    <property type="protein sequence ID" value="GJJ08154.1"/>
    <property type="molecule type" value="Genomic_DNA"/>
</dbReference>
<gene>
    <name evidence="1" type="ORF">Clacol_002362</name>
</gene>
<evidence type="ECO:0000313" key="2">
    <source>
        <dbReference type="Proteomes" id="UP001050691"/>
    </source>
</evidence>
<proteinExistence type="predicted"/>
<sequence length="112" mass="12558">MLVLRSGHCRLGSFLLWHLNTNLVRDSGWVYCPVRSLDSLIALHIDIGDVKWEDVELTLRALAFASKHECSSHLSLVLILLGEVFQNVGLASAIGQWTSSLLNRIKYQIDAK</sequence>
<organism evidence="1 2">
    <name type="scientific">Clathrus columnatus</name>
    <dbReference type="NCBI Taxonomy" id="1419009"/>
    <lineage>
        <taxon>Eukaryota</taxon>
        <taxon>Fungi</taxon>
        <taxon>Dikarya</taxon>
        <taxon>Basidiomycota</taxon>
        <taxon>Agaricomycotina</taxon>
        <taxon>Agaricomycetes</taxon>
        <taxon>Phallomycetidae</taxon>
        <taxon>Phallales</taxon>
        <taxon>Clathraceae</taxon>
        <taxon>Clathrus</taxon>
    </lineage>
</organism>
<comment type="caution">
    <text evidence="1">The sequence shown here is derived from an EMBL/GenBank/DDBJ whole genome shotgun (WGS) entry which is preliminary data.</text>
</comment>
<protein>
    <submittedName>
        <fullName evidence="1">Uncharacterized protein</fullName>
    </submittedName>
</protein>
<keyword evidence="2" id="KW-1185">Reference proteome</keyword>
<dbReference type="Proteomes" id="UP001050691">
    <property type="component" value="Unassembled WGS sequence"/>
</dbReference>
<accession>A0AAV5A5X8</accession>